<dbReference type="SUPFAM" id="SSF53448">
    <property type="entry name" value="Nucleotide-diphospho-sugar transferases"/>
    <property type="match status" value="1"/>
</dbReference>
<feature type="transmembrane region" description="Helical" evidence="1">
    <location>
        <begin position="281"/>
        <end position="301"/>
    </location>
</feature>
<dbReference type="Pfam" id="PF00535">
    <property type="entry name" value="Glycos_transf_2"/>
    <property type="match status" value="1"/>
</dbReference>
<dbReference type="PANTHER" id="PTHR43685:SF2">
    <property type="entry name" value="GLYCOSYLTRANSFERASE 2-LIKE DOMAIN-CONTAINING PROTEIN"/>
    <property type="match status" value="1"/>
</dbReference>
<dbReference type="EMBL" id="WAAU01000012">
    <property type="protein sequence ID" value="KAB1158689.1"/>
    <property type="molecule type" value="Genomic_DNA"/>
</dbReference>
<reference evidence="3 4" key="1">
    <citation type="submission" date="2019-09" db="EMBL/GenBank/DDBJ databases">
        <authorList>
            <person name="Cao W.R."/>
        </authorList>
    </citation>
    <scope>NUCLEOTIDE SEQUENCE [LARGE SCALE GENOMIC DNA]</scope>
    <source>
        <strain evidence="4">a4</strain>
    </source>
</reference>
<keyword evidence="1" id="KW-0472">Membrane</keyword>
<organism evidence="3 4">
    <name type="scientific">Tenacibaculum aiptasiae</name>
    <dbReference type="NCBI Taxonomy" id="426481"/>
    <lineage>
        <taxon>Bacteria</taxon>
        <taxon>Pseudomonadati</taxon>
        <taxon>Bacteroidota</taxon>
        <taxon>Flavobacteriia</taxon>
        <taxon>Flavobacteriales</taxon>
        <taxon>Flavobacteriaceae</taxon>
        <taxon>Tenacibaculum</taxon>
    </lineage>
</organism>
<protein>
    <submittedName>
        <fullName evidence="3">Glycosyltransferase</fullName>
    </submittedName>
</protein>
<dbReference type="RefSeq" id="WP_150899656.1">
    <property type="nucleotide sequence ID" value="NZ_WAAU01000012.1"/>
</dbReference>
<keyword evidence="3" id="KW-0808">Transferase</keyword>
<dbReference type="PANTHER" id="PTHR43685">
    <property type="entry name" value="GLYCOSYLTRANSFERASE"/>
    <property type="match status" value="1"/>
</dbReference>
<evidence type="ECO:0000313" key="3">
    <source>
        <dbReference type="EMBL" id="KAB1158689.1"/>
    </source>
</evidence>
<dbReference type="OrthoDB" id="9800276at2"/>
<feature type="domain" description="Glycosyltransferase 2-like" evidence="2">
    <location>
        <begin position="43"/>
        <end position="159"/>
    </location>
</feature>
<feature type="transmembrane region" description="Helical" evidence="1">
    <location>
        <begin position="307"/>
        <end position="323"/>
    </location>
</feature>
<dbReference type="AlphaFoldDB" id="A0A7J5ANW8"/>
<feature type="transmembrane region" description="Helical" evidence="1">
    <location>
        <begin position="335"/>
        <end position="356"/>
    </location>
</feature>
<sequence length="366" mass="42658">MIFTVVFYIFVAVTIIQIIYFLSFSVFAFKKEKKAISKNIPISVIICIKNKANELADYIREFSKQNYTDFEIVLINNASSDDTLDVMENLQEEYSNIKIVNVVNTEAFWGNRKYALTLGIKAATHEHLLFTDISCKPDSAYWIEEMSSNFTQEKSIILGYQKIKHKKLSFSNLLIRFDNIFNHILSFSFAKFGSPFSANIKNLGYTKSEFFKVNGFIKHMDSFLGEDDLFIKDAANNKNTAISITENSLITSNSYISFKDWFTQKRKLSIIFPLYKFKHRFLLNLFNFTKIIFFPLAVYVLILKWKIALPIVLFYYFIQFLIIGKSAFKLHDKKILFLLPILDICLVSLQIIIFITNTISKPTHWK</sequence>
<dbReference type="InterPro" id="IPR050834">
    <property type="entry name" value="Glycosyltransf_2"/>
</dbReference>
<keyword evidence="4" id="KW-1185">Reference proteome</keyword>
<dbReference type="Proteomes" id="UP000467305">
    <property type="component" value="Unassembled WGS sequence"/>
</dbReference>
<proteinExistence type="predicted"/>
<dbReference type="Gene3D" id="3.90.550.10">
    <property type="entry name" value="Spore Coat Polysaccharide Biosynthesis Protein SpsA, Chain A"/>
    <property type="match status" value="1"/>
</dbReference>
<accession>A0A7J5ANW8</accession>
<evidence type="ECO:0000313" key="4">
    <source>
        <dbReference type="Proteomes" id="UP000467305"/>
    </source>
</evidence>
<gene>
    <name evidence="3" type="ORF">F7018_08715</name>
</gene>
<comment type="caution">
    <text evidence="3">The sequence shown here is derived from an EMBL/GenBank/DDBJ whole genome shotgun (WGS) entry which is preliminary data.</text>
</comment>
<keyword evidence="1" id="KW-1133">Transmembrane helix</keyword>
<evidence type="ECO:0000259" key="2">
    <source>
        <dbReference type="Pfam" id="PF00535"/>
    </source>
</evidence>
<feature type="transmembrane region" description="Helical" evidence="1">
    <location>
        <begin position="6"/>
        <end position="29"/>
    </location>
</feature>
<dbReference type="InterPro" id="IPR001173">
    <property type="entry name" value="Glyco_trans_2-like"/>
</dbReference>
<keyword evidence="1" id="KW-0812">Transmembrane</keyword>
<evidence type="ECO:0000256" key="1">
    <source>
        <dbReference type="SAM" id="Phobius"/>
    </source>
</evidence>
<dbReference type="InterPro" id="IPR029044">
    <property type="entry name" value="Nucleotide-diphossugar_trans"/>
</dbReference>
<dbReference type="GO" id="GO:0016740">
    <property type="term" value="F:transferase activity"/>
    <property type="evidence" value="ECO:0007669"/>
    <property type="project" value="UniProtKB-KW"/>
</dbReference>
<name>A0A7J5ANW8_9FLAO</name>